<dbReference type="AlphaFoldDB" id="A0A2T4BH78"/>
<protein>
    <submittedName>
        <fullName evidence="2">Uncharacterized protein</fullName>
    </submittedName>
</protein>
<organism evidence="2 3">
    <name type="scientific">Trichoderma citrinoviride</name>
    <dbReference type="NCBI Taxonomy" id="58853"/>
    <lineage>
        <taxon>Eukaryota</taxon>
        <taxon>Fungi</taxon>
        <taxon>Dikarya</taxon>
        <taxon>Ascomycota</taxon>
        <taxon>Pezizomycotina</taxon>
        <taxon>Sordariomycetes</taxon>
        <taxon>Hypocreomycetidae</taxon>
        <taxon>Hypocreales</taxon>
        <taxon>Hypocreaceae</taxon>
        <taxon>Trichoderma</taxon>
    </lineage>
</organism>
<feature type="compositionally biased region" description="Basic and acidic residues" evidence="1">
    <location>
        <begin position="352"/>
        <end position="383"/>
    </location>
</feature>
<feature type="region of interest" description="Disordered" evidence="1">
    <location>
        <begin position="214"/>
        <end position="233"/>
    </location>
</feature>
<sequence length="694" mass="79867">PGLSRSIDREALDGPLFTADRRVAAQSDDGFQARVVRKREMMPSRESDRNAIPIEVAAAAAATATATGHFVPPLRYPARTVAAVAAAEGRCSPRWPHMASLGPLVSPLEFDQMVQDTPPPLSLSVLLDDEFRAPTPAVVVPDRATIDRRRARMLRHKQKIELHEAEGAVAAAVAPNTIAEASRPAARLSLPGFRNGGDLPHLDHQMMLDLEEHQSLAVPTTRRSNSDSEEEDLRKSIADIFAEDRSKEHISSSSDRDYERRRKYRHSRHSSHSSRNRGEEEGREYREYKENRDSKRRSHESQGSAYRRSIPDSGGSRPGSGSSKLDTPPRTPRRRHSGVVGEIPVSSSRRFRTPEEQEAHEQRKAQRRAAREAERLEKQEVHVNESGYEWYQSHERYGQPERHYERRERRQHYDFRDQQDYRAVDRSDRRDAQERPEYTQRPEPFERPEPANNSREVPEEVYGRAEKYERRERQDRRERRRERREAYGKTLAPEPEPQIFQQPAEESIEPPPAPAPALAPALAPAVAPAAPERKGKEVGFDLPPEEIKRHRSRSFRQRSSNTGYSRDDYPRQSSPEKRFFAMSNAEGVVRKSSSPPPQDRFAYPPTRDASLPEEMRPRTRDRDIPRTRDRRMSEATYDRPRRSRIEDPARQSGPLEEGDDAARRARHERRRMKEAKEQEKKSGGLRGVFKRLFN</sequence>
<name>A0A2T4BH78_9HYPO</name>
<dbReference type="EMBL" id="KZ680209">
    <property type="protein sequence ID" value="PTB68673.1"/>
    <property type="molecule type" value="Genomic_DNA"/>
</dbReference>
<dbReference type="Proteomes" id="UP000241546">
    <property type="component" value="Unassembled WGS sequence"/>
</dbReference>
<evidence type="ECO:0000256" key="1">
    <source>
        <dbReference type="SAM" id="MobiDB-lite"/>
    </source>
</evidence>
<keyword evidence="3" id="KW-1185">Reference proteome</keyword>
<feature type="compositionally biased region" description="Basic residues" evidence="1">
    <location>
        <begin position="664"/>
        <end position="673"/>
    </location>
</feature>
<feature type="compositionally biased region" description="Basic and acidic residues" evidence="1">
    <location>
        <begin position="245"/>
        <end position="260"/>
    </location>
</feature>
<gene>
    <name evidence="2" type="ORF">BBK36DRAFT_1191505</name>
</gene>
<dbReference type="GeneID" id="36604838"/>
<feature type="compositionally biased region" description="Low complexity" evidence="1">
    <location>
        <begin position="518"/>
        <end position="530"/>
    </location>
</feature>
<feature type="compositionally biased region" description="Basic and acidic residues" evidence="1">
    <location>
        <begin position="565"/>
        <end position="579"/>
    </location>
</feature>
<feature type="compositionally biased region" description="Basic and acidic residues" evidence="1">
    <location>
        <begin position="276"/>
        <end position="293"/>
    </location>
</feature>
<feature type="non-terminal residue" evidence="2">
    <location>
        <position position="1"/>
    </location>
</feature>
<feature type="compositionally biased region" description="Basic residues" evidence="1">
    <location>
        <begin position="261"/>
        <end position="275"/>
    </location>
</feature>
<reference evidence="3" key="1">
    <citation type="submission" date="2016-07" db="EMBL/GenBank/DDBJ databases">
        <title>Multiple horizontal gene transfer events from other fungi enriched the ability of initially mycotrophic Trichoderma (Ascomycota) to feed on dead plant biomass.</title>
        <authorList>
            <consortium name="DOE Joint Genome Institute"/>
            <person name="Atanasova L."/>
            <person name="Chenthamara K."/>
            <person name="Zhang J."/>
            <person name="Grujic M."/>
            <person name="Henrissat B."/>
            <person name="Kuo A."/>
            <person name="Aerts A."/>
            <person name="Salamov A."/>
            <person name="Lipzen A."/>
            <person name="Labutti K."/>
            <person name="Barry K."/>
            <person name="Miao Y."/>
            <person name="Rahimi M.J."/>
            <person name="Shen Q."/>
            <person name="Grigoriev I.V."/>
            <person name="Kubicek C.P."/>
            <person name="Druzhinina I.S."/>
        </authorList>
    </citation>
    <scope>NUCLEOTIDE SEQUENCE [LARGE SCALE GENOMIC DNA]</scope>
    <source>
        <strain evidence="3">TUCIM 6016</strain>
    </source>
</reference>
<evidence type="ECO:0000313" key="2">
    <source>
        <dbReference type="EMBL" id="PTB68673.1"/>
    </source>
</evidence>
<accession>A0A2T4BH78</accession>
<feature type="compositionally biased region" description="Basic and acidic residues" evidence="1">
    <location>
        <begin position="392"/>
        <end position="449"/>
    </location>
</feature>
<feature type="compositionally biased region" description="Low complexity" evidence="1">
    <location>
        <begin position="307"/>
        <end position="323"/>
    </location>
</feature>
<dbReference type="RefSeq" id="XP_024751993.1">
    <property type="nucleotide sequence ID" value="XM_024896720.1"/>
</dbReference>
<dbReference type="OrthoDB" id="4900520at2759"/>
<feature type="compositionally biased region" description="Basic and acidic residues" evidence="1">
    <location>
        <begin position="613"/>
        <end position="649"/>
    </location>
</feature>
<evidence type="ECO:0000313" key="3">
    <source>
        <dbReference type="Proteomes" id="UP000241546"/>
    </source>
</evidence>
<feature type="region of interest" description="Disordered" evidence="1">
    <location>
        <begin position="245"/>
        <end position="694"/>
    </location>
</feature>
<feature type="compositionally biased region" description="Basic and acidic residues" evidence="1">
    <location>
        <begin position="456"/>
        <end position="487"/>
    </location>
</feature>
<proteinExistence type="predicted"/>